<accession>A0A512QMF1</accession>
<comment type="caution">
    <text evidence="2">The sequence shown here is derived from an EMBL/GenBank/DDBJ whole genome shotgun (WGS) entry which is preliminary data.</text>
</comment>
<dbReference type="Proteomes" id="UP000321736">
    <property type="component" value="Unassembled WGS sequence"/>
</dbReference>
<keyword evidence="1" id="KW-1133">Transmembrane helix</keyword>
<reference evidence="2 3" key="1">
    <citation type="submission" date="2019-07" db="EMBL/GenBank/DDBJ databases">
        <title>Whole genome shotgun sequence of Staphylococcus piscifermentans NBRC 109625.</title>
        <authorList>
            <person name="Hosoyama A."/>
            <person name="Uohara A."/>
            <person name="Ohji S."/>
            <person name="Ichikawa N."/>
        </authorList>
    </citation>
    <scope>NUCLEOTIDE SEQUENCE [LARGE SCALE GENOMIC DNA]</scope>
    <source>
        <strain evidence="2 3">NBRC 109625</strain>
    </source>
</reference>
<protein>
    <submittedName>
        <fullName evidence="2">Uncharacterized protein</fullName>
    </submittedName>
</protein>
<evidence type="ECO:0000313" key="3">
    <source>
        <dbReference type="Proteomes" id="UP000321736"/>
    </source>
</evidence>
<dbReference type="EMBL" id="BKAR01000012">
    <property type="protein sequence ID" value="GEP84617.1"/>
    <property type="molecule type" value="Genomic_DNA"/>
</dbReference>
<feature type="transmembrane region" description="Helical" evidence="1">
    <location>
        <begin position="7"/>
        <end position="27"/>
    </location>
</feature>
<dbReference type="AlphaFoldDB" id="A0A512QMF1"/>
<sequence>MGFKFLNYKYPLIPIIQLILLGIINFLTKSSLFWQAINLLGLIGMVIITIFTYKKIGKSKKYK</sequence>
<keyword evidence="1" id="KW-0472">Membrane</keyword>
<keyword evidence="1" id="KW-0812">Transmembrane</keyword>
<evidence type="ECO:0000256" key="1">
    <source>
        <dbReference type="SAM" id="Phobius"/>
    </source>
</evidence>
<proteinExistence type="predicted"/>
<gene>
    <name evidence="2" type="ORF">SPI02_12020</name>
</gene>
<feature type="transmembrane region" description="Helical" evidence="1">
    <location>
        <begin position="33"/>
        <end position="53"/>
    </location>
</feature>
<keyword evidence="3" id="KW-1185">Reference proteome</keyword>
<evidence type="ECO:0000313" key="2">
    <source>
        <dbReference type="EMBL" id="GEP84617.1"/>
    </source>
</evidence>
<organism evidence="2 3">
    <name type="scientific">Staphylococcus piscifermentans</name>
    <dbReference type="NCBI Taxonomy" id="70258"/>
    <lineage>
        <taxon>Bacteria</taxon>
        <taxon>Bacillati</taxon>
        <taxon>Bacillota</taxon>
        <taxon>Bacilli</taxon>
        <taxon>Bacillales</taxon>
        <taxon>Staphylococcaceae</taxon>
        <taxon>Staphylococcus</taxon>
    </lineage>
</organism>
<name>A0A512QMF1_9STAP</name>